<gene>
    <name evidence="12" type="ORF">EHS25_000121</name>
</gene>
<name>A0A427YVK6_9TREE</name>
<evidence type="ECO:0000259" key="11">
    <source>
        <dbReference type="PROSITE" id="PS51762"/>
    </source>
</evidence>
<accession>A0A427YVK6</accession>
<dbReference type="PANTHER" id="PTHR31361:SF1">
    <property type="entry name" value="BETA-GLUCAN SYNTHESIS-ASSOCIATED PROTEIN KRE6-RELATED"/>
    <property type="match status" value="1"/>
</dbReference>
<reference evidence="12 13" key="1">
    <citation type="submission" date="2018-11" db="EMBL/GenBank/DDBJ databases">
        <title>Genome sequence of Saitozyma podzolica DSM 27192.</title>
        <authorList>
            <person name="Aliyu H."/>
            <person name="Gorte O."/>
            <person name="Ochsenreither K."/>
        </authorList>
    </citation>
    <scope>NUCLEOTIDE SEQUENCE [LARGE SCALE GENOMIC DNA]</scope>
    <source>
        <strain evidence="12 13">DSM 27192</strain>
    </source>
</reference>
<feature type="region of interest" description="Disordered" evidence="9">
    <location>
        <begin position="1"/>
        <end position="201"/>
    </location>
</feature>
<dbReference type="GO" id="GO:0005789">
    <property type="term" value="C:endoplasmic reticulum membrane"/>
    <property type="evidence" value="ECO:0007669"/>
    <property type="project" value="TreeGrafter"/>
</dbReference>
<dbReference type="OrthoDB" id="412647at2759"/>
<feature type="compositionally biased region" description="Polar residues" evidence="9">
    <location>
        <begin position="164"/>
        <end position="177"/>
    </location>
</feature>
<keyword evidence="6 10" id="KW-0472">Membrane</keyword>
<dbReference type="PANTHER" id="PTHR31361">
    <property type="entry name" value="BETA-GLUCAN SYNTHESIS-ASSOCIATED PROTEIN KRE6-RELATED"/>
    <property type="match status" value="1"/>
</dbReference>
<organism evidence="12 13">
    <name type="scientific">Saitozyma podzolica</name>
    <dbReference type="NCBI Taxonomy" id="1890683"/>
    <lineage>
        <taxon>Eukaryota</taxon>
        <taxon>Fungi</taxon>
        <taxon>Dikarya</taxon>
        <taxon>Basidiomycota</taxon>
        <taxon>Agaricomycotina</taxon>
        <taxon>Tremellomycetes</taxon>
        <taxon>Tremellales</taxon>
        <taxon>Trimorphomycetaceae</taxon>
        <taxon>Saitozyma</taxon>
    </lineage>
</organism>
<dbReference type="Pfam" id="PF03935">
    <property type="entry name" value="SKN1_KRE6_Sbg1"/>
    <property type="match status" value="1"/>
</dbReference>
<evidence type="ECO:0000313" key="13">
    <source>
        <dbReference type="Proteomes" id="UP000279259"/>
    </source>
</evidence>
<dbReference type="STRING" id="1890683.A0A427YVK6"/>
<dbReference type="InterPro" id="IPR005629">
    <property type="entry name" value="Skn1/Kre6/Sbg1"/>
</dbReference>
<protein>
    <recommendedName>
        <fullName evidence="11">GH16 domain-containing protein</fullName>
    </recommendedName>
</protein>
<dbReference type="EMBL" id="RSCD01000001">
    <property type="protein sequence ID" value="RSH95035.1"/>
    <property type="molecule type" value="Genomic_DNA"/>
</dbReference>
<evidence type="ECO:0000256" key="10">
    <source>
        <dbReference type="SAM" id="Phobius"/>
    </source>
</evidence>
<evidence type="ECO:0000313" key="12">
    <source>
        <dbReference type="EMBL" id="RSH95035.1"/>
    </source>
</evidence>
<evidence type="ECO:0000256" key="9">
    <source>
        <dbReference type="SAM" id="MobiDB-lite"/>
    </source>
</evidence>
<keyword evidence="7" id="KW-0325">Glycoprotein</keyword>
<comment type="subcellular location">
    <subcellularLocation>
        <location evidence="1">Membrane</location>
        <topology evidence="1">Single-pass type II membrane protein</topology>
    </subcellularLocation>
</comment>
<keyword evidence="8" id="KW-0961">Cell wall biogenesis/degradation</keyword>
<evidence type="ECO:0000256" key="1">
    <source>
        <dbReference type="ARBA" id="ARBA00004606"/>
    </source>
</evidence>
<dbReference type="FunFam" id="2.60.120.200:FF:000259">
    <property type="entry name" value="Chromosome 9, whole genome shotgun sequence"/>
    <property type="match status" value="1"/>
</dbReference>
<evidence type="ECO:0000256" key="3">
    <source>
        <dbReference type="ARBA" id="ARBA00022692"/>
    </source>
</evidence>
<dbReference type="PROSITE" id="PS51762">
    <property type="entry name" value="GH16_2"/>
    <property type="match status" value="1"/>
</dbReference>
<feature type="domain" description="GH16" evidence="11">
    <location>
        <begin position="487"/>
        <end position="871"/>
    </location>
</feature>
<feature type="compositionally biased region" description="Low complexity" evidence="9">
    <location>
        <begin position="187"/>
        <end position="201"/>
    </location>
</feature>
<dbReference type="GO" id="GO:0006078">
    <property type="term" value="P:(1-&gt;6)-beta-D-glucan biosynthetic process"/>
    <property type="evidence" value="ECO:0007669"/>
    <property type="project" value="TreeGrafter"/>
</dbReference>
<keyword evidence="13" id="KW-1185">Reference proteome</keyword>
<dbReference type="GO" id="GO:0015926">
    <property type="term" value="F:glucosidase activity"/>
    <property type="evidence" value="ECO:0007669"/>
    <property type="project" value="TreeGrafter"/>
</dbReference>
<feature type="region of interest" description="Disordered" evidence="9">
    <location>
        <begin position="219"/>
        <end position="239"/>
    </location>
</feature>
<evidence type="ECO:0000256" key="8">
    <source>
        <dbReference type="ARBA" id="ARBA00023316"/>
    </source>
</evidence>
<keyword evidence="3 10" id="KW-0812">Transmembrane</keyword>
<dbReference type="GO" id="GO:0005886">
    <property type="term" value="C:plasma membrane"/>
    <property type="evidence" value="ECO:0007669"/>
    <property type="project" value="TreeGrafter"/>
</dbReference>
<comment type="similarity">
    <text evidence="2">Belongs to the SKN1/KRE6 family.</text>
</comment>
<keyword evidence="4" id="KW-0735">Signal-anchor</keyword>
<evidence type="ECO:0000256" key="6">
    <source>
        <dbReference type="ARBA" id="ARBA00023136"/>
    </source>
</evidence>
<evidence type="ECO:0000256" key="2">
    <source>
        <dbReference type="ARBA" id="ARBA00010962"/>
    </source>
</evidence>
<dbReference type="Gene3D" id="2.60.120.200">
    <property type="match status" value="2"/>
</dbReference>
<dbReference type="InterPro" id="IPR013320">
    <property type="entry name" value="ConA-like_dom_sf"/>
</dbReference>
<feature type="compositionally biased region" description="Low complexity" evidence="9">
    <location>
        <begin position="8"/>
        <end position="32"/>
    </location>
</feature>
<proteinExistence type="inferred from homology"/>
<sequence length="919" mass="98555">MPPKYPFSRNQPSSSSSSNPNPTSNSNSNSSSERPVVVSASGRAAPNSPGGADSPATLRARNISPRTGAGDTFASESSAYPSPTAILKNKAKGRKDWIGSGSGSGGVGDGDGDKENNRSPFSRLPKTKKGSKSLRIINGLPASESHDSLASVSSTGAGVDEETNSFLSNSSRPMSYYTSTGSGAGAGASASSSSEGHTPSSAYPPVMKYSLAAASYDPYDNPANGDLRRSPEPGMHGYNGDSGYSYNGYNGNGYNDYNNNGYSGYGRGYGSGPYSAEGSAEFGQSRLSLNSMRSEGSLTHFRKHDALNDSYGAFSISSKGGKRHLADMFSLPADPTTWSYLGPEADDDFHDPDIHSKKRPFRPVPSSSLVPPPAARWVLVGVGSWSMIETYTPPDLAELYQTRYLSAIMTPRGAANLGCLAILFMLMVALLYVAHRSLLIAHCSYSVLAGYPILSHFLERTLTTSGAYNLGGINATGQLPDIGPFQLIDKDTPTSAYSYTSMETGDTWELVFSDEFNNDGRTFYGGDDPYWEAVDLHYWQTNNLEWYDPTHVTTKNGKLVLTLDNTHTNGMNYTGAMISSWNQFCFTGGYMEASVSLPGTSKVYGLWPAIWTMGNLGRAGYGGSLDGLWPYTYDACDVGTLQNQTLNGKPAVALTEGDPDYANSLSYLPGQRLSQCTCTSDTSHPGPVYSNGTFKGRAAPEIDMFEALVTTDTLVGQVSQSAQWAPFNPNYEVVNTSSTWSVVNDAITAINGYKGGVYQQATSGVSNTDQNCYTGGTGCFSTYGFEYSPGYDGYVTWVNNGKQAWTIRGAAMAANTAAQVSGRPVSEEPMYMIINLGLSENFGAIDFDGLASLWPVTMEVDYIRVYQDPNSRNIGCDPPTMPTSKYISLYPDAYNNPNITVMGEIANFTKPKNRLIDTC</sequence>
<dbReference type="AlphaFoldDB" id="A0A427YVK6"/>
<dbReference type="GO" id="GO:0031505">
    <property type="term" value="P:fungal-type cell wall organization"/>
    <property type="evidence" value="ECO:0007669"/>
    <property type="project" value="TreeGrafter"/>
</dbReference>
<feature type="compositionally biased region" description="Gly residues" evidence="9">
    <location>
        <begin position="100"/>
        <end position="109"/>
    </location>
</feature>
<evidence type="ECO:0000256" key="5">
    <source>
        <dbReference type="ARBA" id="ARBA00022989"/>
    </source>
</evidence>
<feature type="transmembrane region" description="Helical" evidence="10">
    <location>
        <begin position="413"/>
        <end position="434"/>
    </location>
</feature>
<keyword evidence="5 10" id="KW-1133">Transmembrane helix</keyword>
<evidence type="ECO:0000256" key="7">
    <source>
        <dbReference type="ARBA" id="ARBA00023180"/>
    </source>
</evidence>
<dbReference type="Proteomes" id="UP000279259">
    <property type="component" value="Unassembled WGS sequence"/>
</dbReference>
<dbReference type="InterPro" id="IPR000757">
    <property type="entry name" value="Beta-glucanase-like"/>
</dbReference>
<evidence type="ECO:0000256" key="4">
    <source>
        <dbReference type="ARBA" id="ARBA00022968"/>
    </source>
</evidence>
<dbReference type="SUPFAM" id="SSF49899">
    <property type="entry name" value="Concanavalin A-like lectins/glucanases"/>
    <property type="match status" value="1"/>
</dbReference>
<comment type="caution">
    <text evidence="12">The sequence shown here is derived from an EMBL/GenBank/DDBJ whole genome shotgun (WGS) entry which is preliminary data.</text>
</comment>